<proteinExistence type="inferred from homology"/>
<organism evidence="3 4">
    <name type="scientific">Pseudonocardia zijingensis</name>
    <dbReference type="NCBI Taxonomy" id="153376"/>
    <lineage>
        <taxon>Bacteria</taxon>
        <taxon>Bacillati</taxon>
        <taxon>Actinomycetota</taxon>
        <taxon>Actinomycetes</taxon>
        <taxon>Pseudonocardiales</taxon>
        <taxon>Pseudonocardiaceae</taxon>
        <taxon>Pseudonocardia</taxon>
    </lineage>
</organism>
<dbReference type="Gene3D" id="3.40.50.620">
    <property type="entry name" value="HUPs"/>
    <property type="match status" value="2"/>
</dbReference>
<accession>A0ABN1PCL6</accession>
<evidence type="ECO:0000259" key="2">
    <source>
        <dbReference type="Pfam" id="PF00582"/>
    </source>
</evidence>
<dbReference type="InterPro" id="IPR006016">
    <property type="entry name" value="UspA"/>
</dbReference>
<keyword evidence="4" id="KW-1185">Reference proteome</keyword>
<dbReference type="EMBL" id="BAAAHP010000031">
    <property type="protein sequence ID" value="GAA0926143.1"/>
    <property type="molecule type" value="Genomic_DNA"/>
</dbReference>
<feature type="domain" description="UspA" evidence="2">
    <location>
        <begin position="144"/>
        <end position="280"/>
    </location>
</feature>
<evidence type="ECO:0000256" key="1">
    <source>
        <dbReference type="ARBA" id="ARBA00008791"/>
    </source>
</evidence>
<dbReference type="Proteomes" id="UP001499967">
    <property type="component" value="Unassembled WGS sequence"/>
</dbReference>
<dbReference type="PANTHER" id="PTHR46268:SF6">
    <property type="entry name" value="UNIVERSAL STRESS PROTEIN UP12"/>
    <property type="match status" value="1"/>
</dbReference>
<dbReference type="RefSeq" id="WP_343939617.1">
    <property type="nucleotide sequence ID" value="NZ_BAAAHP010000031.1"/>
</dbReference>
<comment type="similarity">
    <text evidence="1">Belongs to the universal stress protein A family.</text>
</comment>
<evidence type="ECO:0000313" key="3">
    <source>
        <dbReference type="EMBL" id="GAA0926143.1"/>
    </source>
</evidence>
<dbReference type="SUPFAM" id="SSF52402">
    <property type="entry name" value="Adenine nucleotide alpha hydrolases-like"/>
    <property type="match status" value="2"/>
</dbReference>
<sequence>MENRSHQPMVVGVDGSDSARSAACWAAELAAVWGCELHLLHAVPGAADDTTPVVAPGWLRELADAVARAGASPCRVELARGGPAESLIGPAAGARMLVLGSYGVGARSGMLAGTVALALAGDVPCPVAVVRGGVPQAAPPSGGPVVVGVDGSATAHAAALLAADLAGTFGTRLIAVHAWSEVEESAGRLRRRSEDWAELAQRGGAVLEAEVRALTQLHPGLDVEDELVHDTAVRALLERAGPARALVVGHRRERASRGMCPGSTSRALVEFAPCPVVVTPSVEG</sequence>
<dbReference type="PRINTS" id="PR01438">
    <property type="entry name" value="UNVRSLSTRESS"/>
</dbReference>
<dbReference type="CDD" id="cd00293">
    <property type="entry name" value="USP-like"/>
    <property type="match status" value="1"/>
</dbReference>
<protein>
    <submittedName>
        <fullName evidence="3">Universal stress protein</fullName>
    </submittedName>
</protein>
<evidence type="ECO:0000313" key="4">
    <source>
        <dbReference type="Proteomes" id="UP001499967"/>
    </source>
</evidence>
<comment type="caution">
    <text evidence="3">The sequence shown here is derived from an EMBL/GenBank/DDBJ whole genome shotgun (WGS) entry which is preliminary data.</text>
</comment>
<feature type="domain" description="UspA" evidence="2">
    <location>
        <begin position="8"/>
        <end position="131"/>
    </location>
</feature>
<dbReference type="InterPro" id="IPR014729">
    <property type="entry name" value="Rossmann-like_a/b/a_fold"/>
</dbReference>
<reference evidence="3 4" key="1">
    <citation type="journal article" date="2019" name="Int. J. Syst. Evol. Microbiol.">
        <title>The Global Catalogue of Microorganisms (GCM) 10K type strain sequencing project: providing services to taxonomists for standard genome sequencing and annotation.</title>
        <authorList>
            <consortium name="The Broad Institute Genomics Platform"/>
            <consortium name="The Broad Institute Genome Sequencing Center for Infectious Disease"/>
            <person name="Wu L."/>
            <person name="Ma J."/>
        </authorList>
    </citation>
    <scope>NUCLEOTIDE SEQUENCE [LARGE SCALE GENOMIC DNA]</scope>
    <source>
        <strain evidence="3 4">JCM 11117</strain>
    </source>
</reference>
<name>A0ABN1PCL6_9PSEU</name>
<dbReference type="PANTHER" id="PTHR46268">
    <property type="entry name" value="STRESS RESPONSE PROTEIN NHAX"/>
    <property type="match status" value="1"/>
</dbReference>
<gene>
    <name evidence="3" type="ORF">GCM10009559_11160</name>
</gene>
<dbReference type="Pfam" id="PF00582">
    <property type="entry name" value="Usp"/>
    <property type="match status" value="2"/>
</dbReference>
<dbReference type="InterPro" id="IPR006015">
    <property type="entry name" value="Universal_stress_UspA"/>
</dbReference>